<dbReference type="Pfam" id="PF13556">
    <property type="entry name" value="HTH_30"/>
    <property type="match status" value="1"/>
</dbReference>
<evidence type="ECO:0000313" key="4">
    <source>
        <dbReference type="EMBL" id="OMD20841.1"/>
    </source>
</evidence>
<evidence type="ECO:0000259" key="3">
    <source>
        <dbReference type="Pfam" id="PF17853"/>
    </source>
</evidence>
<dbReference type="RefSeq" id="WP_036680738.1">
    <property type="nucleotide sequence ID" value="NZ_JARLKA010000048.1"/>
</dbReference>
<dbReference type="EMBL" id="MKQP01000089">
    <property type="protein sequence ID" value="OMD20841.1"/>
    <property type="molecule type" value="Genomic_DNA"/>
</dbReference>
<dbReference type="AlphaFoldDB" id="A0A1R0WTC4"/>
<evidence type="ECO:0000259" key="2">
    <source>
        <dbReference type="Pfam" id="PF13556"/>
    </source>
</evidence>
<evidence type="ECO:0008006" key="6">
    <source>
        <dbReference type="Google" id="ProtNLM"/>
    </source>
</evidence>
<dbReference type="PANTHER" id="PTHR33744:SF1">
    <property type="entry name" value="DNA-BINDING TRANSCRIPTIONAL ACTIVATOR ADER"/>
    <property type="match status" value="1"/>
</dbReference>
<dbReference type="Gene3D" id="1.10.10.2840">
    <property type="entry name" value="PucR C-terminal helix-turn-helix domain"/>
    <property type="match status" value="1"/>
</dbReference>
<comment type="similarity">
    <text evidence="1">Belongs to the CdaR family.</text>
</comment>
<dbReference type="InterPro" id="IPR025736">
    <property type="entry name" value="PucR_C-HTH_dom"/>
</dbReference>
<evidence type="ECO:0000256" key="1">
    <source>
        <dbReference type="ARBA" id="ARBA00006754"/>
    </source>
</evidence>
<dbReference type="InterPro" id="IPR051448">
    <property type="entry name" value="CdaR-like_regulators"/>
</dbReference>
<protein>
    <recommendedName>
        <fullName evidence="6">PucR C-terminal helix-turn-helix domain-containing protein</fullName>
    </recommendedName>
</protein>
<feature type="domain" description="CdaR GGDEF-like" evidence="3">
    <location>
        <begin position="188"/>
        <end position="297"/>
    </location>
</feature>
<evidence type="ECO:0000313" key="5">
    <source>
        <dbReference type="Proteomes" id="UP000187465"/>
    </source>
</evidence>
<dbReference type="Gene3D" id="3.30.450.40">
    <property type="match status" value="1"/>
</dbReference>
<dbReference type="InterPro" id="IPR029016">
    <property type="entry name" value="GAF-like_dom_sf"/>
</dbReference>
<dbReference type="InterPro" id="IPR041522">
    <property type="entry name" value="CdaR_GGDEF"/>
</dbReference>
<gene>
    <name evidence="4" type="ORF">BJP51_08935</name>
</gene>
<dbReference type="PANTHER" id="PTHR33744">
    <property type="entry name" value="CARBOHYDRATE DIACID REGULATOR"/>
    <property type="match status" value="1"/>
</dbReference>
<accession>A0A1R0WTC4</accession>
<dbReference type="Pfam" id="PF17853">
    <property type="entry name" value="GGDEF_2"/>
    <property type="match status" value="1"/>
</dbReference>
<dbReference type="InterPro" id="IPR042070">
    <property type="entry name" value="PucR_C-HTH_sf"/>
</dbReference>
<sequence>MDVSLNEQISGKIEMEHYTASLFTAYISGAGLSAIVQTAAELLQNPVIVFDCSFKIVAHSDLSDIDDYIWSDNIRKGYCSYDFIAAVSKMNSVQRGKQSDESYEVTCEETSNSKLISKIKVAGKQIGNVLLLGCKNPFRARDNELLSITATILAEEMGKNSYYRNAKNIKVEDFICALLEEQLQDNRIIQDRMRSAGLKFGNQLLVLLFDLTWYEGSGRYDDYLRERLQQLFPGSPSTYYDGQIVMIHDGNLSKELVNKQLQEFLTQTGISLGISNIFTNLTQCRRHYLHSRNAIRIGSILSPQQQLTYYSDIQLYEMLSADVVFNEDNNYYHPELLKLQEYDTVHQSNLYHTFYVYLKNNRNMQITSDELYIHRNTLRYKLDLISRLLDTDFTDSEKMLAYYVSYKVAAFCEKAREQTRTPQR</sequence>
<dbReference type="Proteomes" id="UP000187465">
    <property type="component" value="Unassembled WGS sequence"/>
</dbReference>
<proteinExistence type="inferred from homology"/>
<comment type="caution">
    <text evidence="4">The sequence shown here is derived from an EMBL/GenBank/DDBJ whole genome shotgun (WGS) entry which is preliminary data.</text>
</comment>
<feature type="domain" description="PucR C-terminal helix-turn-helix" evidence="2">
    <location>
        <begin position="350"/>
        <end position="407"/>
    </location>
</feature>
<organism evidence="4 5">
    <name type="scientific">Paenibacillus odorifer</name>
    <dbReference type="NCBI Taxonomy" id="189426"/>
    <lineage>
        <taxon>Bacteria</taxon>
        <taxon>Bacillati</taxon>
        <taxon>Bacillota</taxon>
        <taxon>Bacilli</taxon>
        <taxon>Bacillales</taxon>
        <taxon>Paenibacillaceae</taxon>
        <taxon>Paenibacillus</taxon>
    </lineage>
</organism>
<reference evidence="4 5" key="1">
    <citation type="submission" date="2016-10" db="EMBL/GenBank/DDBJ databases">
        <title>Paenibacillus species isolates.</title>
        <authorList>
            <person name="Beno S.M."/>
        </authorList>
    </citation>
    <scope>NUCLEOTIDE SEQUENCE [LARGE SCALE GENOMIC DNA]</scope>
    <source>
        <strain evidence="4 5">FSL H7-0604</strain>
    </source>
</reference>
<name>A0A1R0WTC4_9BACL</name>